<feature type="compositionally biased region" description="Basic and acidic residues" evidence="1">
    <location>
        <begin position="136"/>
        <end position="145"/>
    </location>
</feature>
<gene>
    <name evidence="2" type="ORF">DPMN_089150</name>
</gene>
<organism evidence="2 3">
    <name type="scientific">Dreissena polymorpha</name>
    <name type="common">Zebra mussel</name>
    <name type="synonym">Mytilus polymorpha</name>
    <dbReference type="NCBI Taxonomy" id="45954"/>
    <lineage>
        <taxon>Eukaryota</taxon>
        <taxon>Metazoa</taxon>
        <taxon>Spiralia</taxon>
        <taxon>Lophotrochozoa</taxon>
        <taxon>Mollusca</taxon>
        <taxon>Bivalvia</taxon>
        <taxon>Autobranchia</taxon>
        <taxon>Heteroconchia</taxon>
        <taxon>Euheterodonta</taxon>
        <taxon>Imparidentia</taxon>
        <taxon>Neoheterodontei</taxon>
        <taxon>Myida</taxon>
        <taxon>Dreissenoidea</taxon>
        <taxon>Dreissenidae</taxon>
        <taxon>Dreissena</taxon>
    </lineage>
</organism>
<sequence length="145" mass="17003">MTCTEVPSQGKRYNTAKLKNKRMQKEFMVTLSNKFLLKLLEIDTTEQKWHKMKETVNSTHHDVLGPVSYNRKSWVSTETLKKVEERRQKKANVNNKSKSKRVQNNNKERQAKLKSRHAELSKDTGNKSRRSSATEAESRTKERQL</sequence>
<comment type="caution">
    <text evidence="2">The sequence shown here is derived from an EMBL/GenBank/DDBJ whole genome shotgun (WGS) entry which is preliminary data.</text>
</comment>
<dbReference type="AlphaFoldDB" id="A0A9D4KWD9"/>
<reference evidence="2" key="2">
    <citation type="submission" date="2020-11" db="EMBL/GenBank/DDBJ databases">
        <authorList>
            <person name="McCartney M.A."/>
            <person name="Auch B."/>
            <person name="Kono T."/>
            <person name="Mallez S."/>
            <person name="Becker A."/>
            <person name="Gohl D.M."/>
            <person name="Silverstein K.A.T."/>
            <person name="Koren S."/>
            <person name="Bechman K.B."/>
            <person name="Herman A."/>
            <person name="Abrahante J.E."/>
            <person name="Garbe J."/>
        </authorList>
    </citation>
    <scope>NUCLEOTIDE SEQUENCE</scope>
    <source>
        <strain evidence="2">Duluth1</strain>
        <tissue evidence="2">Whole animal</tissue>
    </source>
</reference>
<accession>A0A9D4KWD9</accession>
<evidence type="ECO:0000256" key="1">
    <source>
        <dbReference type="SAM" id="MobiDB-lite"/>
    </source>
</evidence>
<feature type="compositionally biased region" description="Basic and acidic residues" evidence="1">
    <location>
        <begin position="106"/>
        <end position="126"/>
    </location>
</feature>
<proteinExistence type="predicted"/>
<dbReference type="Proteomes" id="UP000828390">
    <property type="component" value="Unassembled WGS sequence"/>
</dbReference>
<evidence type="ECO:0000313" key="3">
    <source>
        <dbReference type="Proteomes" id="UP000828390"/>
    </source>
</evidence>
<reference evidence="2" key="1">
    <citation type="journal article" date="2019" name="bioRxiv">
        <title>The Genome of the Zebra Mussel, Dreissena polymorpha: A Resource for Invasive Species Research.</title>
        <authorList>
            <person name="McCartney M.A."/>
            <person name="Auch B."/>
            <person name="Kono T."/>
            <person name="Mallez S."/>
            <person name="Zhang Y."/>
            <person name="Obille A."/>
            <person name="Becker A."/>
            <person name="Abrahante J.E."/>
            <person name="Garbe J."/>
            <person name="Badalamenti J.P."/>
            <person name="Herman A."/>
            <person name="Mangelson H."/>
            <person name="Liachko I."/>
            <person name="Sullivan S."/>
            <person name="Sone E.D."/>
            <person name="Koren S."/>
            <person name="Silverstein K.A.T."/>
            <person name="Beckman K.B."/>
            <person name="Gohl D.M."/>
        </authorList>
    </citation>
    <scope>NUCLEOTIDE SEQUENCE</scope>
    <source>
        <strain evidence="2">Duluth1</strain>
        <tissue evidence="2">Whole animal</tissue>
    </source>
</reference>
<dbReference type="EMBL" id="JAIWYP010000003">
    <property type="protein sequence ID" value="KAH3846844.1"/>
    <property type="molecule type" value="Genomic_DNA"/>
</dbReference>
<feature type="region of interest" description="Disordered" evidence="1">
    <location>
        <begin position="83"/>
        <end position="145"/>
    </location>
</feature>
<protein>
    <submittedName>
        <fullName evidence="2">Uncharacterized protein</fullName>
    </submittedName>
</protein>
<evidence type="ECO:0000313" key="2">
    <source>
        <dbReference type="EMBL" id="KAH3846844.1"/>
    </source>
</evidence>
<keyword evidence="3" id="KW-1185">Reference proteome</keyword>
<name>A0A9D4KWD9_DREPO</name>